<accession>A0A9W4UTU9</accession>
<evidence type="ECO:0000259" key="2">
    <source>
        <dbReference type="Pfam" id="PF07632"/>
    </source>
</evidence>
<dbReference type="Gene3D" id="3.90.245.10">
    <property type="entry name" value="Ribonucleoside hydrolase-like"/>
    <property type="match status" value="1"/>
</dbReference>
<organism evidence="3 4">
    <name type="scientific">Periconia digitata</name>
    <dbReference type="NCBI Taxonomy" id="1303443"/>
    <lineage>
        <taxon>Eukaryota</taxon>
        <taxon>Fungi</taxon>
        <taxon>Dikarya</taxon>
        <taxon>Ascomycota</taxon>
        <taxon>Pezizomycotina</taxon>
        <taxon>Dothideomycetes</taxon>
        <taxon>Pleosporomycetidae</taxon>
        <taxon>Pleosporales</taxon>
        <taxon>Massarineae</taxon>
        <taxon>Periconiaceae</taxon>
        <taxon>Periconia</taxon>
    </lineage>
</organism>
<evidence type="ECO:0000313" key="4">
    <source>
        <dbReference type="Proteomes" id="UP001152607"/>
    </source>
</evidence>
<dbReference type="GO" id="GO:0016799">
    <property type="term" value="F:hydrolase activity, hydrolyzing N-glycosyl compounds"/>
    <property type="evidence" value="ECO:0007669"/>
    <property type="project" value="InterPro"/>
</dbReference>
<feature type="chain" id="PRO_5040832502" description="Cellulose-binding Sde182 nucleoside hydrolase-like domain-containing protein" evidence="1">
    <location>
        <begin position="23"/>
        <end position="210"/>
    </location>
</feature>
<sequence length="210" mass="22710">MTSNFLYSLGTIATSLSLLVTAAPTQTSQCQPWTIHKPDRIFVLSDISNEPDDSMSLVRLLSHSDMYTVEGLVATTSFWLPNGTRPDEIHKAVDAYGKVRDNLQSHSNLTFPTAEDLSAKIASGPTVYGMEAIEALEAGEDLPPGSAALIEAVDASEEPLYVQLWGGANALAAALWSVNQTRSAHEIAVFTSRLRIYSISDQDDAGPWAR</sequence>
<dbReference type="InterPro" id="IPR036452">
    <property type="entry name" value="Ribo_hydro-like"/>
</dbReference>
<dbReference type="Proteomes" id="UP001152607">
    <property type="component" value="Unassembled WGS sequence"/>
</dbReference>
<reference evidence="3" key="1">
    <citation type="submission" date="2023-01" db="EMBL/GenBank/DDBJ databases">
        <authorList>
            <person name="Van Ghelder C."/>
            <person name="Rancurel C."/>
        </authorList>
    </citation>
    <scope>NUCLEOTIDE SEQUENCE</scope>
    <source>
        <strain evidence="3">CNCM I-4278</strain>
    </source>
</reference>
<feature type="signal peptide" evidence="1">
    <location>
        <begin position="1"/>
        <end position="22"/>
    </location>
</feature>
<keyword evidence="4" id="KW-1185">Reference proteome</keyword>
<keyword evidence="1" id="KW-0732">Signal</keyword>
<evidence type="ECO:0000313" key="3">
    <source>
        <dbReference type="EMBL" id="CAI6341052.1"/>
    </source>
</evidence>
<dbReference type="InterPro" id="IPR011483">
    <property type="entry name" value="Sde182_NH-like"/>
</dbReference>
<protein>
    <recommendedName>
        <fullName evidence="2">Cellulose-binding Sde182 nucleoside hydrolase-like domain-containing protein</fullName>
    </recommendedName>
</protein>
<feature type="domain" description="Cellulose-binding Sde182 nucleoside hydrolase-like" evidence="2">
    <location>
        <begin position="40"/>
        <end position="210"/>
    </location>
</feature>
<gene>
    <name evidence="3" type="ORF">PDIGIT_LOCUS14240</name>
</gene>
<evidence type="ECO:0000256" key="1">
    <source>
        <dbReference type="SAM" id="SignalP"/>
    </source>
</evidence>
<dbReference type="EMBL" id="CAOQHR010000011">
    <property type="protein sequence ID" value="CAI6341052.1"/>
    <property type="molecule type" value="Genomic_DNA"/>
</dbReference>
<dbReference type="OrthoDB" id="4365578at2759"/>
<comment type="caution">
    <text evidence="3">The sequence shown here is derived from an EMBL/GenBank/DDBJ whole genome shotgun (WGS) entry which is preliminary data.</text>
</comment>
<dbReference type="AlphaFoldDB" id="A0A9W4UTU9"/>
<proteinExistence type="predicted"/>
<name>A0A9W4UTU9_9PLEO</name>
<dbReference type="Pfam" id="PF07632">
    <property type="entry name" value="Sde182_NH-like"/>
    <property type="match status" value="1"/>
</dbReference>